<feature type="transmembrane region" description="Helical" evidence="8">
    <location>
        <begin position="196"/>
        <end position="217"/>
    </location>
</feature>
<feature type="transmembrane region" description="Helical" evidence="8">
    <location>
        <begin position="359"/>
        <end position="379"/>
    </location>
</feature>
<feature type="transmembrane region" description="Helical" evidence="8">
    <location>
        <begin position="129"/>
        <end position="152"/>
    </location>
</feature>
<dbReference type="NCBIfam" id="TIGR00879">
    <property type="entry name" value="SP"/>
    <property type="match status" value="1"/>
</dbReference>
<dbReference type="InterPro" id="IPR036259">
    <property type="entry name" value="MFS_trans_sf"/>
</dbReference>
<feature type="transmembrane region" description="Helical" evidence="8">
    <location>
        <begin position="28"/>
        <end position="57"/>
    </location>
</feature>
<dbReference type="EMBL" id="JARVKF010000288">
    <property type="protein sequence ID" value="KAK9419787.1"/>
    <property type="molecule type" value="Genomic_DNA"/>
</dbReference>
<feature type="transmembrane region" description="Helical" evidence="8">
    <location>
        <begin position="391"/>
        <end position="418"/>
    </location>
</feature>
<dbReference type="PRINTS" id="PR00171">
    <property type="entry name" value="SUGRTRNSPORT"/>
</dbReference>
<dbReference type="SUPFAM" id="SSF103473">
    <property type="entry name" value="MFS general substrate transporter"/>
    <property type="match status" value="1"/>
</dbReference>
<sequence length="549" mass="60958">MGKILVKVLRLVIRNDAMRIDPPQIYGWRVFALVCASCFGGMLFGWDIGAIGGILIMPKFLQDYGIGDNEKDILSENIVSTLQAGCFVASLTAAPVADKFGRRWSLILAAIITCLGIAIQAAPTLSLPVLYVGRLIAGFGVGAASMLTPLYVSECAPRAIRGALTGCYQLFIVNGVMLSFWVNYATQYHWADRNVYLIPLSLQAVPALCMLVGMLWCPESPRWTAKMDDWEKTADILSKLRSLPDDHEYIDHEMYGMAEQLEIERRLVGDATTWTLLKEMWLIRGNRNRALISMGLMVCQQMTGVNAINYYAPQMFQSLGMTSTGSSLFATGIYGVVKVVACLAFLIFAADSLGRRMSLLWTSIALSISMFIIGVYIYVSPPIEGQPIPPFGYVALVCIFLFAAFFQFGWGPCCWIYVSEIPSARLRAMNVAQAAATQWLFNFVVARTVPTMIKNMGYLGYGTYFLFGSFCASMFFFAYFLIPETKGMSLEKMDELFGITEMLRVIQDIDSQAAARRPYSYRTTAEYELKGEDQWQRNSSGGNSQGSAP</sequence>
<keyword evidence="4 8" id="KW-0812">Transmembrane</keyword>
<dbReference type="PROSITE" id="PS50850">
    <property type="entry name" value="MFS"/>
    <property type="match status" value="1"/>
</dbReference>
<evidence type="ECO:0000256" key="8">
    <source>
        <dbReference type="SAM" id="Phobius"/>
    </source>
</evidence>
<evidence type="ECO:0000256" key="4">
    <source>
        <dbReference type="ARBA" id="ARBA00022692"/>
    </source>
</evidence>
<keyword evidence="6 8" id="KW-0472">Membrane</keyword>
<dbReference type="PANTHER" id="PTHR48022:SF21">
    <property type="entry name" value="QUINATE TRANSPORTER, PUTATIVE (AFU_ORTHOLOGUE AFUA_6G06960)-RELATED"/>
    <property type="match status" value="1"/>
</dbReference>
<organism evidence="10 11">
    <name type="scientific">Seiridium unicorne</name>
    <dbReference type="NCBI Taxonomy" id="138068"/>
    <lineage>
        <taxon>Eukaryota</taxon>
        <taxon>Fungi</taxon>
        <taxon>Dikarya</taxon>
        <taxon>Ascomycota</taxon>
        <taxon>Pezizomycotina</taxon>
        <taxon>Sordariomycetes</taxon>
        <taxon>Xylariomycetidae</taxon>
        <taxon>Amphisphaeriales</taxon>
        <taxon>Sporocadaceae</taxon>
        <taxon>Seiridium</taxon>
    </lineage>
</organism>
<evidence type="ECO:0000256" key="1">
    <source>
        <dbReference type="ARBA" id="ARBA00004141"/>
    </source>
</evidence>
<gene>
    <name evidence="10" type="ORF">SUNI508_07036</name>
</gene>
<dbReference type="Gene3D" id="1.20.1250.20">
    <property type="entry name" value="MFS general substrate transporter like domains"/>
    <property type="match status" value="1"/>
</dbReference>
<name>A0ABR2UZ07_9PEZI</name>
<evidence type="ECO:0000259" key="9">
    <source>
        <dbReference type="PROSITE" id="PS50850"/>
    </source>
</evidence>
<dbReference type="PANTHER" id="PTHR48022">
    <property type="entry name" value="PLASTIDIC GLUCOSE TRANSPORTER 4"/>
    <property type="match status" value="1"/>
</dbReference>
<evidence type="ECO:0000256" key="7">
    <source>
        <dbReference type="RuleBase" id="RU003346"/>
    </source>
</evidence>
<feature type="transmembrane region" description="Helical" evidence="8">
    <location>
        <begin position="461"/>
        <end position="482"/>
    </location>
</feature>
<dbReference type="InterPro" id="IPR003663">
    <property type="entry name" value="Sugar/inositol_transpt"/>
</dbReference>
<dbReference type="PROSITE" id="PS00216">
    <property type="entry name" value="SUGAR_TRANSPORT_1"/>
    <property type="match status" value="2"/>
</dbReference>
<keyword evidence="5 8" id="KW-1133">Transmembrane helix</keyword>
<accession>A0ABR2UZ07</accession>
<keyword evidence="3 7" id="KW-0813">Transport</keyword>
<evidence type="ECO:0000256" key="5">
    <source>
        <dbReference type="ARBA" id="ARBA00022989"/>
    </source>
</evidence>
<evidence type="ECO:0000313" key="11">
    <source>
        <dbReference type="Proteomes" id="UP001408356"/>
    </source>
</evidence>
<evidence type="ECO:0000256" key="2">
    <source>
        <dbReference type="ARBA" id="ARBA00010992"/>
    </source>
</evidence>
<feature type="domain" description="Major facilitator superfamily (MFS) profile" evidence="9">
    <location>
        <begin position="33"/>
        <end position="486"/>
    </location>
</feature>
<dbReference type="InterPro" id="IPR005829">
    <property type="entry name" value="Sugar_transporter_CS"/>
</dbReference>
<dbReference type="InterPro" id="IPR005828">
    <property type="entry name" value="MFS_sugar_transport-like"/>
</dbReference>
<feature type="transmembrane region" description="Helical" evidence="8">
    <location>
        <begin position="164"/>
        <end position="184"/>
    </location>
</feature>
<dbReference type="InterPro" id="IPR020846">
    <property type="entry name" value="MFS_dom"/>
</dbReference>
<evidence type="ECO:0000313" key="10">
    <source>
        <dbReference type="EMBL" id="KAK9419787.1"/>
    </source>
</evidence>
<dbReference type="PROSITE" id="PS00217">
    <property type="entry name" value="SUGAR_TRANSPORT_2"/>
    <property type="match status" value="1"/>
</dbReference>
<feature type="transmembrane region" description="Helical" evidence="8">
    <location>
        <begin position="104"/>
        <end position="123"/>
    </location>
</feature>
<feature type="transmembrane region" description="Helical" evidence="8">
    <location>
        <begin position="77"/>
        <end position="97"/>
    </location>
</feature>
<dbReference type="Pfam" id="PF00083">
    <property type="entry name" value="Sugar_tr"/>
    <property type="match status" value="1"/>
</dbReference>
<protein>
    <submittedName>
        <fullName evidence="10">General substrate transporter</fullName>
    </submittedName>
</protein>
<dbReference type="Proteomes" id="UP001408356">
    <property type="component" value="Unassembled WGS sequence"/>
</dbReference>
<comment type="subcellular location">
    <subcellularLocation>
        <location evidence="1">Membrane</location>
        <topology evidence="1">Multi-pass membrane protein</topology>
    </subcellularLocation>
</comment>
<proteinExistence type="inferred from homology"/>
<dbReference type="InterPro" id="IPR050360">
    <property type="entry name" value="MFS_Sugar_Transporters"/>
</dbReference>
<comment type="caution">
    <text evidence="10">The sequence shown here is derived from an EMBL/GenBank/DDBJ whole genome shotgun (WGS) entry which is preliminary data.</text>
</comment>
<feature type="transmembrane region" description="Helical" evidence="8">
    <location>
        <begin position="290"/>
        <end position="312"/>
    </location>
</feature>
<reference evidence="10 11" key="1">
    <citation type="journal article" date="2024" name="J. Plant Pathol.">
        <title>Sequence and assembly of the genome of Seiridium unicorne, isolate CBS 538.82, causal agent of cypress canker disease.</title>
        <authorList>
            <person name="Scali E."/>
            <person name="Rocca G.D."/>
            <person name="Danti R."/>
            <person name="Garbelotto M."/>
            <person name="Barberini S."/>
            <person name="Baroncelli R."/>
            <person name="Emiliani G."/>
        </authorList>
    </citation>
    <scope>NUCLEOTIDE SEQUENCE [LARGE SCALE GENOMIC DNA]</scope>
    <source>
        <strain evidence="10 11">BM-138-508</strain>
    </source>
</reference>
<feature type="transmembrane region" description="Helical" evidence="8">
    <location>
        <begin position="332"/>
        <end position="350"/>
    </location>
</feature>
<evidence type="ECO:0000256" key="3">
    <source>
        <dbReference type="ARBA" id="ARBA00022448"/>
    </source>
</evidence>
<comment type="similarity">
    <text evidence="2 7">Belongs to the major facilitator superfamily. Sugar transporter (TC 2.A.1.1) family.</text>
</comment>
<evidence type="ECO:0000256" key="6">
    <source>
        <dbReference type="ARBA" id="ARBA00023136"/>
    </source>
</evidence>
<keyword evidence="11" id="KW-1185">Reference proteome</keyword>